<dbReference type="RefSeq" id="WP_343800496.1">
    <property type="nucleotide sequence ID" value="NZ_BAAADJ010000053.1"/>
</dbReference>
<reference evidence="3" key="1">
    <citation type="journal article" date="2019" name="Int. J. Syst. Evol. Microbiol.">
        <title>The Global Catalogue of Microorganisms (GCM) 10K type strain sequencing project: providing services to taxonomists for standard genome sequencing and annotation.</title>
        <authorList>
            <consortium name="The Broad Institute Genomics Platform"/>
            <consortium name="The Broad Institute Genome Sequencing Center for Infectious Disease"/>
            <person name="Wu L."/>
            <person name="Ma J."/>
        </authorList>
    </citation>
    <scope>NUCLEOTIDE SEQUENCE [LARGE SCALE GENOMIC DNA]</scope>
    <source>
        <strain evidence="3">JCM 9731</strain>
    </source>
</reference>
<comment type="caution">
    <text evidence="2">The sequence shown here is derived from an EMBL/GenBank/DDBJ whole genome shotgun (WGS) entry which is preliminary data.</text>
</comment>
<sequence>MLLESTIIAIVMSILVIFIRLKASQKPVNAKKIILPPFFMSTGVIMYVFPYFRITPTEMLEAVLLGLFFSIFLIKTSNFQVVDREIYLKRSKAFGFILIGLLLVRIVLKLILSSSIDVGELSGMFWLIAFCMIVPWRVTMYVQYRRIEARLNRGTLTTETI</sequence>
<dbReference type="PIRSF" id="PIRSF021441">
    <property type="entry name" value="DUF1453"/>
    <property type="match status" value="1"/>
</dbReference>
<gene>
    <name evidence="2" type="ORF">GCM10008967_29970</name>
</gene>
<keyword evidence="1" id="KW-0472">Membrane</keyword>
<keyword evidence="1" id="KW-1133">Transmembrane helix</keyword>
<feature type="transmembrane region" description="Helical" evidence="1">
    <location>
        <begin position="124"/>
        <end position="144"/>
    </location>
</feature>
<keyword evidence="1" id="KW-0812">Transmembrane</keyword>
<accession>A0ABP3G6J8</accession>
<feature type="transmembrane region" description="Helical" evidence="1">
    <location>
        <begin position="62"/>
        <end position="81"/>
    </location>
</feature>
<keyword evidence="3" id="KW-1185">Reference proteome</keyword>
<feature type="transmembrane region" description="Helical" evidence="1">
    <location>
        <begin position="6"/>
        <end position="21"/>
    </location>
</feature>
<feature type="transmembrane region" description="Helical" evidence="1">
    <location>
        <begin position="33"/>
        <end position="50"/>
    </location>
</feature>
<evidence type="ECO:0000256" key="1">
    <source>
        <dbReference type="SAM" id="Phobius"/>
    </source>
</evidence>
<dbReference type="PANTHER" id="PTHR39164">
    <property type="entry name" value="PROTEIN CCDC"/>
    <property type="match status" value="1"/>
</dbReference>
<dbReference type="Proteomes" id="UP001500782">
    <property type="component" value="Unassembled WGS sequence"/>
</dbReference>
<dbReference type="InterPro" id="IPR031306">
    <property type="entry name" value="CcdC"/>
</dbReference>
<evidence type="ECO:0000313" key="3">
    <source>
        <dbReference type="Proteomes" id="UP001500782"/>
    </source>
</evidence>
<dbReference type="InterPro" id="IPR058247">
    <property type="entry name" value="DUF1453"/>
</dbReference>
<organism evidence="2 3">
    <name type="scientific">Bacillus carboniphilus</name>
    <dbReference type="NCBI Taxonomy" id="86663"/>
    <lineage>
        <taxon>Bacteria</taxon>
        <taxon>Bacillati</taxon>
        <taxon>Bacillota</taxon>
        <taxon>Bacilli</taxon>
        <taxon>Bacillales</taxon>
        <taxon>Bacillaceae</taxon>
        <taxon>Bacillus</taxon>
    </lineage>
</organism>
<evidence type="ECO:0000313" key="2">
    <source>
        <dbReference type="EMBL" id="GAA0337723.1"/>
    </source>
</evidence>
<feature type="transmembrane region" description="Helical" evidence="1">
    <location>
        <begin position="93"/>
        <end position="112"/>
    </location>
</feature>
<name>A0ABP3G6J8_9BACI</name>
<proteinExistence type="predicted"/>
<dbReference type="PANTHER" id="PTHR39164:SF1">
    <property type="entry name" value="PROTEIN CCDC"/>
    <property type="match status" value="1"/>
</dbReference>
<dbReference type="EMBL" id="BAAADJ010000053">
    <property type="protein sequence ID" value="GAA0337723.1"/>
    <property type="molecule type" value="Genomic_DNA"/>
</dbReference>
<dbReference type="Pfam" id="PF07301">
    <property type="entry name" value="DUF1453"/>
    <property type="match status" value="1"/>
</dbReference>
<protein>
    <submittedName>
        <fullName evidence="2">Cytochrome c biogenesis protein CcdC</fullName>
    </submittedName>
</protein>